<protein>
    <submittedName>
        <fullName evidence="1">Uncharacterized protein</fullName>
    </submittedName>
</protein>
<reference evidence="1 2" key="1">
    <citation type="submission" date="2020-08" db="EMBL/GenBank/DDBJ databases">
        <title>The Agave Microbiome: Exploring the role of microbial communities in plant adaptations to desert environments.</title>
        <authorList>
            <person name="Partida-Martinez L.P."/>
        </authorList>
    </citation>
    <scope>NUCLEOTIDE SEQUENCE [LARGE SCALE GENOMIC DNA]</scope>
    <source>
        <strain evidence="1 2">AS2.3</strain>
    </source>
</reference>
<evidence type="ECO:0000313" key="1">
    <source>
        <dbReference type="EMBL" id="NYD89263.1"/>
    </source>
</evidence>
<sequence length="58" mass="6350">MAEIINLRLARKARDRAAAARTAEANRAKFGRTKAERAADAAERARAERIVDGAKLDD</sequence>
<comment type="caution">
    <text evidence="1">The sequence shown here is derived from an EMBL/GenBank/DDBJ whole genome shotgun (WGS) entry which is preliminary data.</text>
</comment>
<gene>
    <name evidence="1" type="ORF">HD841_001032</name>
</gene>
<dbReference type="InterPro" id="IPR025227">
    <property type="entry name" value="DUF4169"/>
</dbReference>
<evidence type="ECO:0000313" key="2">
    <source>
        <dbReference type="Proteomes" id="UP000517753"/>
    </source>
</evidence>
<dbReference type="RefSeq" id="WP_179507740.1">
    <property type="nucleotide sequence ID" value="NZ_JACCBY010000001.1"/>
</dbReference>
<dbReference type="EMBL" id="JACCBY010000001">
    <property type="protein sequence ID" value="NYD89263.1"/>
    <property type="molecule type" value="Genomic_DNA"/>
</dbReference>
<dbReference type="AlphaFoldDB" id="A0A7Y9FLE4"/>
<dbReference type="Pfam" id="PF13770">
    <property type="entry name" value="DUF4169"/>
    <property type="match status" value="1"/>
</dbReference>
<proteinExistence type="predicted"/>
<name>A0A7Y9FLE4_9SPHN</name>
<dbReference type="Proteomes" id="UP000517753">
    <property type="component" value="Unassembled WGS sequence"/>
</dbReference>
<accession>A0A7Y9FLE4</accession>
<keyword evidence="2" id="KW-1185">Reference proteome</keyword>
<organism evidence="1 2">
    <name type="scientific">Sphingomonas melonis</name>
    <dbReference type="NCBI Taxonomy" id="152682"/>
    <lineage>
        <taxon>Bacteria</taxon>
        <taxon>Pseudomonadati</taxon>
        <taxon>Pseudomonadota</taxon>
        <taxon>Alphaproteobacteria</taxon>
        <taxon>Sphingomonadales</taxon>
        <taxon>Sphingomonadaceae</taxon>
        <taxon>Sphingomonas</taxon>
    </lineage>
</organism>